<dbReference type="PANTHER" id="PTHR31988">
    <property type="entry name" value="ESTERASE, PUTATIVE (DUF303)-RELATED"/>
    <property type="match status" value="1"/>
</dbReference>
<protein>
    <recommendedName>
        <fullName evidence="4">Sialate O-acetylesterase domain-containing protein</fullName>
    </recommendedName>
</protein>
<dbReference type="AlphaFoldDB" id="A0A8J7C2V7"/>
<comment type="caution">
    <text evidence="5">The sequence shown here is derived from an EMBL/GenBank/DDBJ whole genome shotgun (WGS) entry which is preliminary data.</text>
</comment>
<dbReference type="GO" id="GO:0016788">
    <property type="term" value="F:hydrolase activity, acting on ester bonds"/>
    <property type="evidence" value="ECO:0007669"/>
    <property type="project" value="UniProtKB-ARBA"/>
</dbReference>
<accession>A0A8J7C2V7</accession>
<dbReference type="Gene3D" id="3.40.50.1110">
    <property type="entry name" value="SGNH hydrolase"/>
    <property type="match status" value="1"/>
</dbReference>
<reference evidence="5 6" key="1">
    <citation type="submission" date="2020-08" db="EMBL/GenBank/DDBJ databases">
        <title>Acidobacteriota in marine sediments use diverse sulfur dissimilation pathways.</title>
        <authorList>
            <person name="Wasmund K."/>
        </authorList>
    </citation>
    <scope>NUCLEOTIDE SEQUENCE [LARGE SCALE GENOMIC DNA]</scope>
    <source>
        <strain evidence="5">MAG AM4</strain>
    </source>
</reference>
<sequence>MNTIRSASIAFLFATGLALAAPPASAPEDVRFTDPDTLAWSAVPGADRYYVYLGSDPAAGDAACYRFGVAATTTDLPDIPLPGRQLYVLVTGVNDDGEGPFGPDSTGTARVNGQPCLDLDGDFLPDNRDNCPEAANPDQADQDDNGTGDRCDPNTYDFETDTPGNRPAGMTQLGGVNGTFVVQDTAGDRAVRYNGGTGQHDRFDRVMAEAPFLDTTVYLDVADTPGAASVELWSEGAYGWAAGGGVIVQIRDTGELWFYDRIHQSVPGVAGPVIPTEGRLRIRLVKGAGNTSEVHVDVRSGEAWSESYAFFPVADDHFYHGRAVVLADYLTGARPVLRATVVHEFPAGLLTLKRDPAWSTDWKLFQRSPAGIADVPIRFFHRIDQQGRAQARLVHSVGGSVLPGFDWADHELPLPAAPGGGEGELMLASVPAGGNYDVELRMVRDSDGAVIAQDALLELAVGDIWVSGGQSNMSGYSGNLIGAEEPVDRVHLFGNDRYWKRGTEPMDSGLDQVDAVSSETPAHSLMLRFAKEMEAASGVPQAVIPGPLGGTNLYTQWQRNEADHDDRNTLYGSLLHRALLQNDPNPPVGFIWFQGESDAGRSTEQYETDMNRLIAQYREDLGNPDLWVLQAQLGTYQFQTDLEAWLSIQEAQRRVAAADPGTAVIPTADQPRADSIHFSVEGYKNIGVRFAEAAREMVLGELLDASLSVVNARRIGNNRSLEVEFDGDVTGGEATLFRVRNDGAAMDVRSVAVSGNVVTLALGGRLDGAATVSYGYSTLPVRDWLLDARGTPVPHFREFPVD</sequence>
<dbReference type="Pfam" id="PF03629">
    <property type="entry name" value="SASA"/>
    <property type="match status" value="1"/>
</dbReference>
<evidence type="ECO:0000256" key="2">
    <source>
        <dbReference type="SAM" id="MobiDB-lite"/>
    </source>
</evidence>
<evidence type="ECO:0000259" key="4">
    <source>
        <dbReference type="Pfam" id="PF03629"/>
    </source>
</evidence>
<evidence type="ECO:0000256" key="3">
    <source>
        <dbReference type="SAM" id="SignalP"/>
    </source>
</evidence>
<organism evidence="5 6">
    <name type="scientific">Candidatus Polarisedimenticola svalbardensis</name>
    <dbReference type="NCBI Taxonomy" id="2886004"/>
    <lineage>
        <taxon>Bacteria</taxon>
        <taxon>Pseudomonadati</taxon>
        <taxon>Acidobacteriota</taxon>
        <taxon>Candidatus Polarisedimenticolia</taxon>
        <taxon>Candidatus Polarisedimenticolales</taxon>
        <taxon>Candidatus Polarisedimenticolaceae</taxon>
        <taxon>Candidatus Polarisedimenticola</taxon>
    </lineage>
</organism>
<dbReference type="PANTHER" id="PTHR31988:SF19">
    <property type="entry name" value="9-O-ACETYL-N-ACETYLNEURAMINIC ACID DEACETYLASE-RELATED"/>
    <property type="match status" value="1"/>
</dbReference>
<evidence type="ECO:0000313" key="6">
    <source>
        <dbReference type="Proteomes" id="UP000648239"/>
    </source>
</evidence>
<evidence type="ECO:0000313" key="5">
    <source>
        <dbReference type="EMBL" id="MBD3868551.1"/>
    </source>
</evidence>
<feature type="signal peptide" evidence="3">
    <location>
        <begin position="1"/>
        <end position="20"/>
    </location>
</feature>
<dbReference type="InterPro" id="IPR005181">
    <property type="entry name" value="SASA"/>
</dbReference>
<dbReference type="Proteomes" id="UP000648239">
    <property type="component" value="Unassembled WGS sequence"/>
</dbReference>
<keyword evidence="1" id="KW-0378">Hydrolase</keyword>
<name>A0A8J7C2V7_9BACT</name>
<dbReference type="InterPro" id="IPR036514">
    <property type="entry name" value="SGNH_hydro_sf"/>
</dbReference>
<dbReference type="InterPro" id="IPR028974">
    <property type="entry name" value="TSP_type-3_rpt"/>
</dbReference>
<gene>
    <name evidence="5" type="ORF">IFK94_10550</name>
</gene>
<dbReference type="SUPFAM" id="SSF52266">
    <property type="entry name" value="SGNH hydrolase"/>
    <property type="match status" value="1"/>
</dbReference>
<feature type="domain" description="Sialate O-acetylesterase" evidence="4">
    <location>
        <begin position="462"/>
        <end position="694"/>
    </location>
</feature>
<dbReference type="SUPFAM" id="SSF103647">
    <property type="entry name" value="TSP type-3 repeat"/>
    <property type="match status" value="1"/>
</dbReference>
<dbReference type="EMBL" id="JACXWD010000035">
    <property type="protein sequence ID" value="MBD3868551.1"/>
    <property type="molecule type" value="Genomic_DNA"/>
</dbReference>
<proteinExistence type="predicted"/>
<dbReference type="Gene3D" id="4.10.1080.10">
    <property type="entry name" value="TSP type-3 repeat"/>
    <property type="match status" value="1"/>
</dbReference>
<feature type="chain" id="PRO_5035213626" description="Sialate O-acetylesterase domain-containing protein" evidence="3">
    <location>
        <begin position="21"/>
        <end position="802"/>
    </location>
</feature>
<dbReference type="GO" id="GO:0005509">
    <property type="term" value="F:calcium ion binding"/>
    <property type="evidence" value="ECO:0007669"/>
    <property type="project" value="InterPro"/>
</dbReference>
<evidence type="ECO:0000256" key="1">
    <source>
        <dbReference type="ARBA" id="ARBA00022801"/>
    </source>
</evidence>
<feature type="region of interest" description="Disordered" evidence="2">
    <location>
        <begin position="120"/>
        <end position="166"/>
    </location>
</feature>
<dbReference type="InterPro" id="IPR052940">
    <property type="entry name" value="Carb_Esterase_6"/>
</dbReference>
<keyword evidence="3" id="KW-0732">Signal</keyword>